<dbReference type="Proteomes" id="UP000053989">
    <property type="component" value="Unassembled WGS sequence"/>
</dbReference>
<organism evidence="1 2">
    <name type="scientific">Scleroderma citrinum Foug A</name>
    <dbReference type="NCBI Taxonomy" id="1036808"/>
    <lineage>
        <taxon>Eukaryota</taxon>
        <taxon>Fungi</taxon>
        <taxon>Dikarya</taxon>
        <taxon>Basidiomycota</taxon>
        <taxon>Agaricomycotina</taxon>
        <taxon>Agaricomycetes</taxon>
        <taxon>Agaricomycetidae</taxon>
        <taxon>Boletales</taxon>
        <taxon>Sclerodermatineae</taxon>
        <taxon>Sclerodermataceae</taxon>
        <taxon>Scleroderma</taxon>
    </lineage>
</organism>
<dbReference type="InParanoid" id="A0A0C3DU15"/>
<evidence type="ECO:0000313" key="1">
    <source>
        <dbReference type="EMBL" id="KIM59669.1"/>
    </source>
</evidence>
<proteinExistence type="predicted"/>
<dbReference type="HOGENOM" id="CLU_1455219_0_0_1"/>
<dbReference type="EMBL" id="KN822071">
    <property type="protein sequence ID" value="KIM59669.1"/>
    <property type="molecule type" value="Genomic_DNA"/>
</dbReference>
<protein>
    <submittedName>
        <fullName evidence="1">Uncharacterized protein</fullName>
    </submittedName>
</protein>
<evidence type="ECO:0000313" key="2">
    <source>
        <dbReference type="Proteomes" id="UP000053989"/>
    </source>
</evidence>
<reference evidence="2" key="2">
    <citation type="submission" date="2015-01" db="EMBL/GenBank/DDBJ databases">
        <title>Evolutionary Origins and Diversification of the Mycorrhizal Mutualists.</title>
        <authorList>
            <consortium name="DOE Joint Genome Institute"/>
            <consortium name="Mycorrhizal Genomics Consortium"/>
            <person name="Kohler A."/>
            <person name="Kuo A."/>
            <person name="Nagy L.G."/>
            <person name="Floudas D."/>
            <person name="Copeland A."/>
            <person name="Barry K.W."/>
            <person name="Cichocki N."/>
            <person name="Veneault-Fourrey C."/>
            <person name="LaButti K."/>
            <person name="Lindquist E.A."/>
            <person name="Lipzen A."/>
            <person name="Lundell T."/>
            <person name="Morin E."/>
            <person name="Murat C."/>
            <person name="Riley R."/>
            <person name="Ohm R."/>
            <person name="Sun H."/>
            <person name="Tunlid A."/>
            <person name="Henrissat B."/>
            <person name="Grigoriev I.V."/>
            <person name="Hibbett D.S."/>
            <person name="Martin F."/>
        </authorList>
    </citation>
    <scope>NUCLEOTIDE SEQUENCE [LARGE SCALE GENOMIC DNA]</scope>
    <source>
        <strain evidence="2">Foug A</strain>
    </source>
</reference>
<gene>
    <name evidence="1" type="ORF">SCLCIDRAFT_991761</name>
</gene>
<sequence length="186" mass="20154">MGSISILPRRRQRLMTPFGCSARLVGGTDDTAGSASLTRIESTLTPLVVPSTLPFCLLLSLPPVLPSMLPCLSLTPLIALPLLSTCLNAIVRLAVPNAPSMPAWLSLTPLIASPLLLTCMNTINCSTCSAQYLNWRIPWYVQINVSNANPSPSTSMLGRHDFMHISCFRVVPSAVHVCMHARLCMR</sequence>
<dbReference type="AlphaFoldDB" id="A0A0C3DU15"/>
<accession>A0A0C3DU15</accession>
<name>A0A0C3DU15_9AGAM</name>
<keyword evidence="2" id="KW-1185">Reference proteome</keyword>
<reference evidence="1 2" key="1">
    <citation type="submission" date="2014-04" db="EMBL/GenBank/DDBJ databases">
        <authorList>
            <consortium name="DOE Joint Genome Institute"/>
            <person name="Kuo A."/>
            <person name="Kohler A."/>
            <person name="Nagy L.G."/>
            <person name="Floudas D."/>
            <person name="Copeland A."/>
            <person name="Barry K.W."/>
            <person name="Cichocki N."/>
            <person name="Veneault-Fourrey C."/>
            <person name="LaButti K."/>
            <person name="Lindquist E.A."/>
            <person name="Lipzen A."/>
            <person name="Lundell T."/>
            <person name="Morin E."/>
            <person name="Murat C."/>
            <person name="Sun H."/>
            <person name="Tunlid A."/>
            <person name="Henrissat B."/>
            <person name="Grigoriev I.V."/>
            <person name="Hibbett D.S."/>
            <person name="Martin F."/>
            <person name="Nordberg H.P."/>
            <person name="Cantor M.N."/>
            <person name="Hua S.X."/>
        </authorList>
    </citation>
    <scope>NUCLEOTIDE SEQUENCE [LARGE SCALE GENOMIC DNA]</scope>
    <source>
        <strain evidence="1 2">Foug A</strain>
    </source>
</reference>